<evidence type="ECO:0000313" key="8">
    <source>
        <dbReference type="Proteomes" id="UP000268093"/>
    </source>
</evidence>
<feature type="region of interest" description="Disordered" evidence="6">
    <location>
        <begin position="73"/>
        <end position="107"/>
    </location>
</feature>
<evidence type="ECO:0000313" key="7">
    <source>
        <dbReference type="EMBL" id="RUO96085.1"/>
    </source>
</evidence>
<evidence type="ECO:0000256" key="3">
    <source>
        <dbReference type="ARBA" id="ARBA00023015"/>
    </source>
</evidence>
<keyword evidence="2" id="KW-0479">Metal-binding</keyword>
<feature type="compositionally biased region" description="Low complexity" evidence="6">
    <location>
        <begin position="89"/>
        <end position="106"/>
    </location>
</feature>
<keyword evidence="3" id="KW-0805">Transcription regulation</keyword>
<evidence type="ECO:0000256" key="5">
    <source>
        <dbReference type="ARBA" id="ARBA00023242"/>
    </source>
</evidence>
<dbReference type="OrthoDB" id="2369992at2759"/>
<evidence type="ECO:0000256" key="2">
    <source>
        <dbReference type="ARBA" id="ARBA00022723"/>
    </source>
</evidence>
<dbReference type="PANTHER" id="PTHR47338">
    <property type="entry name" value="ZN(II)2CYS6 TRANSCRIPTION FACTOR (EUROFUNG)-RELATED"/>
    <property type="match status" value="1"/>
</dbReference>
<keyword evidence="4" id="KW-0804">Transcription</keyword>
<dbReference type="PANTHER" id="PTHR47338:SF5">
    <property type="entry name" value="ZN(II)2CYS6 TRANSCRIPTION FACTOR (EUROFUNG)"/>
    <property type="match status" value="1"/>
</dbReference>
<dbReference type="GO" id="GO:0005634">
    <property type="term" value="C:nucleus"/>
    <property type="evidence" value="ECO:0007669"/>
    <property type="project" value="UniProtKB-SubCell"/>
</dbReference>
<comment type="subcellular location">
    <subcellularLocation>
        <location evidence="1">Nucleus</location>
    </subcellularLocation>
</comment>
<accession>A0A433A0I5</accession>
<dbReference type="AlphaFoldDB" id="A0A433A0I5"/>
<dbReference type="GO" id="GO:0046872">
    <property type="term" value="F:metal ion binding"/>
    <property type="evidence" value="ECO:0007669"/>
    <property type="project" value="UniProtKB-KW"/>
</dbReference>
<dbReference type="InterPro" id="IPR050815">
    <property type="entry name" value="TF_fung"/>
</dbReference>
<dbReference type="GO" id="GO:0000981">
    <property type="term" value="F:DNA-binding transcription factor activity, RNA polymerase II-specific"/>
    <property type="evidence" value="ECO:0007669"/>
    <property type="project" value="InterPro"/>
</dbReference>
<dbReference type="CDD" id="cd12148">
    <property type="entry name" value="fungal_TF_MHR"/>
    <property type="match status" value="1"/>
</dbReference>
<keyword evidence="8" id="KW-1185">Reference proteome</keyword>
<evidence type="ECO:0000256" key="4">
    <source>
        <dbReference type="ARBA" id="ARBA00023163"/>
    </source>
</evidence>
<evidence type="ECO:0000256" key="1">
    <source>
        <dbReference type="ARBA" id="ARBA00004123"/>
    </source>
</evidence>
<proteinExistence type="predicted"/>
<dbReference type="Proteomes" id="UP000268093">
    <property type="component" value="Unassembled WGS sequence"/>
</dbReference>
<sequence length="687" mass="77605">MGKKCVYLRNLTPDDLEYEQSVINAHDEDDLSPPEELLEMYRQLAAMEKEIAALRDAGLLPTPNGDKVEIKLERETSPIDNDTTDDTDWTGSTSITSPSSTVSSDSNELSVHIKDDANVFTTSELSVPVKLITMSFSKHPVSTLDAVSDSTKTLVQHFGWKVTFSRSGIRIHTTIRSFQDLLQFATTSLRTVLASEPTHPLSGVTGREGTMMITKTKVMSNFGSQLVKVLRSAYRDEHRTNTMIPPRTSFNSLTSDATFYNANMTKILVENVLEVYLACTYSTFPIIHHSIARQLVNHRDPISNPVVCSLVACVLRWNCPHALRNHFLNQMRSQSIADSLYERARDLMNDTMFDEPDIASFITLFYNSQHAMANLQLKKAWHLRGLAFSMANVMIQTRYRGMTSSTLGQQPVPSVTAAEWETFKRIQWVNLTIEGGLAHCILHEASIPQDVIRQHLDDIGLPQPVADETDHTRRSVVAMSSLFHCTKIPFTQIHTDSDSDQIALREIAEAETNIRAWYHSVPEELRLPTYDTLTPDEVAGISTASSDQFSIYLSIQYHYMIIRIHEHFLPDATSTEPSASLRSQLICMRCAHLTTAMFKNLARTFTCHFYVHMLFKTCDVHYRNTKSQDPAIRKEAERDLASSLNVARTTFFYRGKERESGGGNLLGFVKSLEENVNQMLEELGIKY</sequence>
<evidence type="ECO:0000256" key="6">
    <source>
        <dbReference type="SAM" id="MobiDB-lite"/>
    </source>
</evidence>
<reference evidence="7 8" key="1">
    <citation type="journal article" date="2018" name="New Phytol.">
        <title>Phylogenomics of Endogonaceae and evolution of mycorrhizas within Mucoromycota.</title>
        <authorList>
            <person name="Chang Y."/>
            <person name="Desiro A."/>
            <person name="Na H."/>
            <person name="Sandor L."/>
            <person name="Lipzen A."/>
            <person name="Clum A."/>
            <person name="Barry K."/>
            <person name="Grigoriev I.V."/>
            <person name="Martin F.M."/>
            <person name="Stajich J.E."/>
            <person name="Smith M.E."/>
            <person name="Bonito G."/>
            <person name="Spatafora J.W."/>
        </authorList>
    </citation>
    <scope>NUCLEOTIDE SEQUENCE [LARGE SCALE GENOMIC DNA]</scope>
    <source>
        <strain evidence="7 8">GMNB39</strain>
    </source>
</reference>
<protein>
    <recommendedName>
        <fullName evidence="9">Transcription factor domain-containing protein</fullName>
    </recommendedName>
</protein>
<comment type="caution">
    <text evidence="7">The sequence shown here is derived from an EMBL/GenBank/DDBJ whole genome shotgun (WGS) entry which is preliminary data.</text>
</comment>
<name>A0A433A0I5_9FUNG</name>
<evidence type="ECO:0008006" key="9">
    <source>
        <dbReference type="Google" id="ProtNLM"/>
    </source>
</evidence>
<keyword evidence="5" id="KW-0539">Nucleus</keyword>
<gene>
    <name evidence="7" type="ORF">BC936DRAFT_142655</name>
</gene>
<dbReference type="EMBL" id="RBNI01023504">
    <property type="protein sequence ID" value="RUO96085.1"/>
    <property type="molecule type" value="Genomic_DNA"/>
</dbReference>
<organism evidence="7 8">
    <name type="scientific">Jimgerdemannia flammicorona</name>
    <dbReference type="NCBI Taxonomy" id="994334"/>
    <lineage>
        <taxon>Eukaryota</taxon>
        <taxon>Fungi</taxon>
        <taxon>Fungi incertae sedis</taxon>
        <taxon>Mucoromycota</taxon>
        <taxon>Mucoromycotina</taxon>
        <taxon>Endogonomycetes</taxon>
        <taxon>Endogonales</taxon>
        <taxon>Endogonaceae</taxon>
        <taxon>Jimgerdemannia</taxon>
    </lineage>
</organism>